<reference evidence="1 2" key="1">
    <citation type="journal article" date="2015" name="Appl. Environ. Microbiol.">
        <title>The Geoglobus acetivorans genome: Fe(III) reduction, acetate utilization, autotrophic growth, and degradation of aromatic compounds in a hyperthermophilic archaeon.</title>
        <authorList>
            <person name="Mardanov A.V."/>
            <person name="Slododkina G.B."/>
            <person name="Slobodkin A.I."/>
            <person name="Beletsky A.V."/>
            <person name="Gavrilov S.N."/>
            <person name="Kublanov I.V."/>
            <person name="Bonch-Osmolovskaya E.A."/>
            <person name="Skryabin K.G."/>
            <person name="Ravin N.V."/>
        </authorList>
    </citation>
    <scope>NUCLEOTIDE SEQUENCE [LARGE SCALE GENOMIC DNA]</scope>
    <source>
        <strain evidence="1 2">SBH6</strain>
    </source>
</reference>
<name>A0A0A7GDX7_GEOAI</name>
<dbReference type="HOGENOM" id="CLU_3338285_0_0_2"/>
<dbReference type="AlphaFoldDB" id="A0A0A7GDX7"/>
<evidence type="ECO:0000313" key="2">
    <source>
        <dbReference type="Proteomes" id="UP000030624"/>
    </source>
</evidence>
<sequence length="37" mass="4506">MARLNGKTAYFRRISGRRRKREGKNVWRILERSLNSE</sequence>
<gene>
    <name evidence="1" type="ORF">GACE_2284</name>
</gene>
<proteinExistence type="predicted"/>
<organism evidence="1 2">
    <name type="scientific">Geoglobus acetivorans</name>
    <dbReference type="NCBI Taxonomy" id="565033"/>
    <lineage>
        <taxon>Archaea</taxon>
        <taxon>Methanobacteriati</taxon>
        <taxon>Methanobacteriota</taxon>
        <taxon>Archaeoglobi</taxon>
        <taxon>Archaeoglobales</taxon>
        <taxon>Archaeoglobaceae</taxon>
        <taxon>Geoglobus</taxon>
    </lineage>
</organism>
<dbReference type="EMBL" id="CP009552">
    <property type="protein sequence ID" value="AIY90058.1"/>
    <property type="molecule type" value="Genomic_DNA"/>
</dbReference>
<dbReference type="KEGG" id="gac:GACE_2284"/>
<dbReference type="Proteomes" id="UP000030624">
    <property type="component" value="Chromosome"/>
</dbReference>
<protein>
    <submittedName>
        <fullName evidence="1">Uncharacterized protein</fullName>
    </submittedName>
</protein>
<evidence type="ECO:0000313" key="1">
    <source>
        <dbReference type="EMBL" id="AIY90058.1"/>
    </source>
</evidence>
<accession>A0A0A7GDX7</accession>